<dbReference type="CDD" id="cd00118">
    <property type="entry name" value="LysM"/>
    <property type="match status" value="4"/>
</dbReference>
<evidence type="ECO:0000313" key="3">
    <source>
        <dbReference type="EMBL" id="GAP63196.1"/>
    </source>
</evidence>
<keyword evidence="5" id="KW-1185">Reference proteome</keyword>
<proteinExistence type="predicted"/>
<dbReference type="RefSeq" id="WP_054493069.1">
    <property type="nucleotide sequence ID" value="NZ_BBZA01000125.1"/>
</dbReference>
<dbReference type="InParanoid" id="A0A0M8K9S4"/>
<feature type="domain" description="LysM" evidence="2">
    <location>
        <begin position="109"/>
        <end position="153"/>
    </location>
</feature>
<gene>
    <name evidence="3" type="ORF">ARMA_1619</name>
    <name evidence="4" type="ORF">SE16_07015</name>
</gene>
<feature type="domain" description="LysM" evidence="2">
    <location>
        <begin position="188"/>
        <end position="232"/>
    </location>
</feature>
<reference evidence="5" key="3">
    <citation type="submission" date="2015-08" db="EMBL/GenBank/DDBJ databases">
        <title>Draft Genome Sequence of a Heterotrophic Facultative Anaerobic Bacterium Ardenticatena maritima Strain 110S.</title>
        <authorList>
            <person name="Kawaichi S."/>
            <person name="Yoshida T."/>
            <person name="Sako Y."/>
            <person name="Nakamura R."/>
        </authorList>
    </citation>
    <scope>NUCLEOTIDE SEQUENCE [LARGE SCALE GENOMIC DNA]</scope>
    <source>
        <strain evidence="5">110S</strain>
    </source>
</reference>
<protein>
    <recommendedName>
        <fullName evidence="2">LysM domain-containing protein</fullName>
    </recommendedName>
</protein>
<evidence type="ECO:0000313" key="5">
    <source>
        <dbReference type="Proteomes" id="UP000037784"/>
    </source>
</evidence>
<dbReference type="PANTHER" id="PTHR33734:SF22">
    <property type="entry name" value="MEMBRANE-BOUND LYTIC MUREIN TRANSGLYCOSYLASE D"/>
    <property type="match status" value="1"/>
</dbReference>
<evidence type="ECO:0000259" key="2">
    <source>
        <dbReference type="PROSITE" id="PS51782"/>
    </source>
</evidence>
<dbReference type="SMART" id="SM00257">
    <property type="entry name" value="LysM"/>
    <property type="match status" value="4"/>
</dbReference>
<dbReference type="PANTHER" id="PTHR33734">
    <property type="entry name" value="LYSM DOMAIN-CONTAINING GPI-ANCHORED PROTEIN 2"/>
    <property type="match status" value="1"/>
</dbReference>
<feature type="domain" description="LysM" evidence="2">
    <location>
        <begin position="348"/>
        <end position="393"/>
    </location>
</feature>
<dbReference type="Proteomes" id="UP000050502">
    <property type="component" value="Unassembled WGS sequence"/>
</dbReference>
<dbReference type="Gene3D" id="3.10.350.10">
    <property type="entry name" value="LysM domain"/>
    <property type="match status" value="4"/>
</dbReference>
<dbReference type="STRING" id="872965.SE16_07015"/>
<dbReference type="InterPro" id="IPR018392">
    <property type="entry name" value="LysM"/>
</dbReference>
<accession>A0A0M8K9S4</accession>
<reference evidence="3 5" key="1">
    <citation type="journal article" date="2015" name="Genome Announc.">
        <title>Draft Genome Sequence of a Heterotrophic Facultative Anaerobic Thermophilic Bacterium, Ardenticatena maritima Strain 110ST.</title>
        <authorList>
            <person name="Kawaichi S."/>
            <person name="Yoshida T."/>
            <person name="Sako Y."/>
            <person name="Nakamura R."/>
        </authorList>
    </citation>
    <scope>NUCLEOTIDE SEQUENCE [LARGE SCALE GENOMIC DNA]</scope>
    <source>
        <strain evidence="3 5">110S</strain>
    </source>
</reference>
<feature type="compositionally biased region" description="Pro residues" evidence="1">
    <location>
        <begin position="397"/>
        <end position="408"/>
    </location>
</feature>
<dbReference type="InterPro" id="IPR036779">
    <property type="entry name" value="LysM_dom_sf"/>
</dbReference>
<dbReference type="OrthoDB" id="9769314at2"/>
<dbReference type="SUPFAM" id="SSF54106">
    <property type="entry name" value="LysM domain"/>
    <property type="match status" value="4"/>
</dbReference>
<evidence type="ECO:0000313" key="6">
    <source>
        <dbReference type="Proteomes" id="UP000050502"/>
    </source>
</evidence>
<organism evidence="3 5">
    <name type="scientific">Ardenticatena maritima</name>
    <dbReference type="NCBI Taxonomy" id="872965"/>
    <lineage>
        <taxon>Bacteria</taxon>
        <taxon>Bacillati</taxon>
        <taxon>Chloroflexota</taxon>
        <taxon>Ardenticatenia</taxon>
        <taxon>Ardenticatenales</taxon>
        <taxon>Ardenticatenaceae</taxon>
        <taxon>Ardenticatena</taxon>
    </lineage>
</organism>
<sequence>MNDNLSSWRRQGLVVGALVLLVVLSALLVQGCRIERAPSPESANEAETGGVVAHSAEPTTEVLRVVAVTPAPEPTAEMVALDGMGGTDALASSEEAANASLPPLSDGAINYTISAGDTLYAIAERFDVSVQAILAYNNIENPDSLQVGDVLLIPQGAQATVTPTPVESPDGTPVVVIQVPEVDEALATIHYVQAGETLSEIAAQYDTTVDVVMAANGLTPDTQLIAGEPLIIPKNPLYVTPMPTRTPIPTVEIATPTPTPLSLLAMLQPSPTPIPPTPTPIVYEVRAGDTPSKIAKAYGITVDQLLAANPRLSPTRMRIGDKVLIPLSQNVAVAAEPTPTPTPVIIFETYTVREDESPKSIAERFKVALDALLTFNALEDGDQVLEPGSTLRIPIGTPTPTPTPTPLPTPTPMPRLPYAAPVPLMPVNGMRVSGTTPVVLSWTSSGILEDNMAYVVRLRYVRAGQVVHSETFTTRATSLRLPPEVKPIRPTLMRWNVLIVRQVQQNGETVVEAVSPLSESREFYWMP</sequence>
<evidence type="ECO:0000256" key="1">
    <source>
        <dbReference type="SAM" id="MobiDB-lite"/>
    </source>
</evidence>
<dbReference type="PROSITE" id="PS51782">
    <property type="entry name" value="LYSM"/>
    <property type="match status" value="4"/>
</dbReference>
<dbReference type="AlphaFoldDB" id="A0A0M8K9S4"/>
<comment type="caution">
    <text evidence="3">The sequence shown here is derived from an EMBL/GenBank/DDBJ whole genome shotgun (WGS) entry which is preliminary data.</text>
</comment>
<dbReference type="EMBL" id="LGKN01000004">
    <property type="protein sequence ID" value="KPL88527.1"/>
    <property type="molecule type" value="Genomic_DNA"/>
</dbReference>
<name>A0A0M8K9S4_9CHLR</name>
<dbReference type="Pfam" id="PF01476">
    <property type="entry name" value="LysM"/>
    <property type="match status" value="4"/>
</dbReference>
<dbReference type="EMBL" id="BBZA01000125">
    <property type="protein sequence ID" value="GAP63196.1"/>
    <property type="molecule type" value="Genomic_DNA"/>
</dbReference>
<dbReference type="GO" id="GO:0008932">
    <property type="term" value="F:lytic endotransglycosylase activity"/>
    <property type="evidence" value="ECO:0007669"/>
    <property type="project" value="TreeGrafter"/>
</dbReference>
<feature type="domain" description="LysM" evidence="2">
    <location>
        <begin position="281"/>
        <end position="325"/>
    </location>
</feature>
<evidence type="ECO:0000313" key="4">
    <source>
        <dbReference type="EMBL" id="KPL88527.1"/>
    </source>
</evidence>
<reference evidence="4 6" key="2">
    <citation type="submission" date="2015-07" db="EMBL/GenBank/DDBJ databases">
        <title>Whole genome sequence of Ardenticatena maritima DSM 23922.</title>
        <authorList>
            <person name="Hemp J."/>
            <person name="Ward L.M."/>
            <person name="Pace L.A."/>
            <person name="Fischer W.W."/>
        </authorList>
    </citation>
    <scope>NUCLEOTIDE SEQUENCE [LARGE SCALE GENOMIC DNA]</scope>
    <source>
        <strain evidence="4 6">110S</strain>
    </source>
</reference>
<feature type="region of interest" description="Disordered" evidence="1">
    <location>
        <begin position="389"/>
        <end position="408"/>
    </location>
</feature>
<dbReference type="Proteomes" id="UP000037784">
    <property type="component" value="Unassembled WGS sequence"/>
</dbReference>